<comment type="caution">
    <text evidence="2">The sequence shown here is derived from an EMBL/GenBank/DDBJ whole genome shotgun (WGS) entry which is preliminary data.</text>
</comment>
<dbReference type="SUPFAM" id="SSF143422">
    <property type="entry name" value="Transposase IS200-like"/>
    <property type="match status" value="1"/>
</dbReference>
<dbReference type="PATRIC" id="fig|187330.3.peg.533"/>
<name>A0A0N0M1F7_9GAMM</name>
<dbReference type="PANTHER" id="PTHR36966:SF1">
    <property type="entry name" value="REP-ASSOCIATED TYROSINE TRANSPOSASE"/>
    <property type="match status" value="1"/>
</dbReference>
<sequence length="139" mass="16197">MNHYYSVTTCTNQRIKYFAEFNNARALINSLKKSDLNGLTKTICFVVMPDHVHWLFQLKTHTPLSSVVAKVKGRTSFSMHKNKSEKIWQSGFYDSLIRHEKHLLHQSRYIAANPIRAGMVEQLGDYPHWDCIYLTPLNN</sequence>
<evidence type="ECO:0000313" key="3">
    <source>
        <dbReference type="Proteomes" id="UP000037848"/>
    </source>
</evidence>
<accession>A0A0N0M1F7</accession>
<protein>
    <recommendedName>
        <fullName evidence="1">Transposase IS200-like domain-containing protein</fullName>
    </recommendedName>
</protein>
<dbReference type="STRING" id="187330.AMS58_07660"/>
<evidence type="ECO:0000259" key="1">
    <source>
        <dbReference type="SMART" id="SM01321"/>
    </source>
</evidence>
<dbReference type="EMBL" id="LHPH01000002">
    <property type="protein sequence ID" value="KPH65158.1"/>
    <property type="molecule type" value="Genomic_DNA"/>
</dbReference>
<dbReference type="InterPro" id="IPR052715">
    <property type="entry name" value="RAYT_transposase"/>
</dbReference>
<gene>
    <name evidence="2" type="ORF">ADS77_02485</name>
</gene>
<dbReference type="InterPro" id="IPR002686">
    <property type="entry name" value="Transposase_17"/>
</dbReference>
<dbReference type="GO" id="GO:0006313">
    <property type="term" value="P:DNA transposition"/>
    <property type="evidence" value="ECO:0007669"/>
    <property type="project" value="InterPro"/>
</dbReference>
<reference evidence="2 3" key="1">
    <citation type="submission" date="2015-08" db="EMBL/GenBank/DDBJ databases">
        <title>Draft Genome Sequence of Pseudoalteromonas porphyrae UCD-SED14.</title>
        <authorList>
            <person name="Coil D.A."/>
            <person name="Jospin G."/>
            <person name="Lee R.D."/>
            <person name="Eisen J.A."/>
        </authorList>
    </citation>
    <scope>NUCLEOTIDE SEQUENCE [LARGE SCALE GENOMIC DNA]</scope>
    <source>
        <strain evidence="2 3">UCD-SED14</strain>
    </source>
</reference>
<dbReference type="SMART" id="SM01321">
    <property type="entry name" value="Y1_Tnp"/>
    <property type="match status" value="1"/>
</dbReference>
<organism evidence="2 3">
    <name type="scientific">Pseudoalteromonas porphyrae</name>
    <dbReference type="NCBI Taxonomy" id="187330"/>
    <lineage>
        <taxon>Bacteria</taxon>
        <taxon>Pseudomonadati</taxon>
        <taxon>Pseudomonadota</taxon>
        <taxon>Gammaproteobacteria</taxon>
        <taxon>Alteromonadales</taxon>
        <taxon>Pseudoalteromonadaceae</taxon>
        <taxon>Pseudoalteromonas</taxon>
    </lineage>
</organism>
<dbReference type="NCBIfam" id="NF047646">
    <property type="entry name" value="REP_Tyr_transpos"/>
    <property type="match status" value="1"/>
</dbReference>
<feature type="domain" description="Transposase IS200-like" evidence="1">
    <location>
        <begin position="4"/>
        <end position="113"/>
    </location>
</feature>
<dbReference type="Pfam" id="PF01797">
    <property type="entry name" value="Y1_Tnp"/>
    <property type="match status" value="1"/>
</dbReference>
<dbReference type="GO" id="GO:0043565">
    <property type="term" value="F:sequence-specific DNA binding"/>
    <property type="evidence" value="ECO:0007669"/>
    <property type="project" value="TreeGrafter"/>
</dbReference>
<dbReference type="Proteomes" id="UP000037848">
    <property type="component" value="Unassembled WGS sequence"/>
</dbReference>
<dbReference type="Gene3D" id="3.30.70.1290">
    <property type="entry name" value="Transposase IS200-like"/>
    <property type="match status" value="1"/>
</dbReference>
<dbReference type="RefSeq" id="WP_082355585.1">
    <property type="nucleotide sequence ID" value="NZ_LHPH01000002.1"/>
</dbReference>
<proteinExistence type="predicted"/>
<evidence type="ECO:0000313" key="2">
    <source>
        <dbReference type="EMBL" id="KPH65158.1"/>
    </source>
</evidence>
<dbReference type="AlphaFoldDB" id="A0A0N0M1F7"/>
<dbReference type="PANTHER" id="PTHR36966">
    <property type="entry name" value="REP-ASSOCIATED TYROSINE TRANSPOSASE"/>
    <property type="match status" value="1"/>
</dbReference>
<keyword evidence="3" id="KW-1185">Reference proteome</keyword>
<dbReference type="GO" id="GO:0004803">
    <property type="term" value="F:transposase activity"/>
    <property type="evidence" value="ECO:0007669"/>
    <property type="project" value="InterPro"/>
</dbReference>
<dbReference type="InterPro" id="IPR036515">
    <property type="entry name" value="Transposase_17_sf"/>
</dbReference>